<evidence type="ECO:0000313" key="1">
    <source>
        <dbReference type="EMBL" id="ERM93878.1"/>
    </source>
</evidence>
<protein>
    <submittedName>
        <fullName evidence="1">Uncharacterized protein</fullName>
    </submittedName>
</protein>
<accession>W1NEP8</accession>
<proteinExistence type="predicted"/>
<sequence>MELAFLTPPATLALANSPTDIGAAPLTPVSSTFDELTSTFTEESTPVGISPNNLRSQLQLDSIAFLSLDSCAYSLYSPFVIGKEALRASLLIFSHPLPSFQSSIRTFLFLGRPAYAYLPAVGNPYYIVFFPAATD</sequence>
<organism evidence="1 2">
    <name type="scientific">Amborella trichopoda</name>
    <dbReference type="NCBI Taxonomy" id="13333"/>
    <lineage>
        <taxon>Eukaryota</taxon>
        <taxon>Viridiplantae</taxon>
        <taxon>Streptophyta</taxon>
        <taxon>Embryophyta</taxon>
        <taxon>Tracheophyta</taxon>
        <taxon>Spermatophyta</taxon>
        <taxon>Magnoliopsida</taxon>
        <taxon>Amborellales</taxon>
        <taxon>Amborellaceae</taxon>
        <taxon>Amborella</taxon>
    </lineage>
</organism>
<dbReference type="EMBL" id="KI397552">
    <property type="protein sequence ID" value="ERM93878.1"/>
    <property type="molecule type" value="Genomic_DNA"/>
</dbReference>
<dbReference type="Gramene" id="ERM93878">
    <property type="protein sequence ID" value="ERM93878"/>
    <property type="gene ID" value="AMTR_s00139p00060190"/>
</dbReference>
<evidence type="ECO:0000313" key="2">
    <source>
        <dbReference type="Proteomes" id="UP000017836"/>
    </source>
</evidence>
<reference evidence="2" key="1">
    <citation type="journal article" date="2013" name="Science">
        <title>The Amborella genome and the evolution of flowering plants.</title>
        <authorList>
            <consortium name="Amborella Genome Project"/>
        </authorList>
    </citation>
    <scope>NUCLEOTIDE SEQUENCE [LARGE SCALE GENOMIC DNA]</scope>
</reference>
<name>W1NEP8_AMBTC</name>
<gene>
    <name evidence="1" type="ORF">AMTR_s00139p00060190</name>
</gene>
<dbReference type="AlphaFoldDB" id="W1NEP8"/>
<dbReference type="Proteomes" id="UP000017836">
    <property type="component" value="Unassembled WGS sequence"/>
</dbReference>
<dbReference type="HOGENOM" id="CLU_1888590_0_0_1"/>
<keyword evidence="2" id="KW-1185">Reference proteome</keyword>